<dbReference type="InterPro" id="IPR036291">
    <property type="entry name" value="NAD(P)-bd_dom_sf"/>
</dbReference>
<reference evidence="4 5" key="1">
    <citation type="submission" date="2021-08" db="EMBL/GenBank/DDBJ databases">
        <title>WGS of actinomycetes from Thailand.</title>
        <authorList>
            <person name="Thawai C."/>
        </authorList>
    </citation>
    <scope>NUCLEOTIDE SEQUENCE [LARGE SCALE GENOMIC DNA]</scope>
    <source>
        <strain evidence="4 5">PLK6-54</strain>
    </source>
</reference>
<name>A0ABS7PZ75_9ACTN</name>
<proteinExistence type="inferred from homology"/>
<dbReference type="RefSeq" id="WP_222959440.1">
    <property type="nucleotide sequence ID" value="NZ_JAINZZ010000001.1"/>
</dbReference>
<sequence length="237" mass="24394">MTQRTGTTVAVTGGAAGLGYAIAEELVGRGRTVVLLDRDEAALDAAVTSLGAGRVEGAGADLSTVEGVRAAAEVLLARGDVAALVNNAGGWLPGEQYPEAGPDRWLAALTLNLTAPMLLTQLLWPTLAAVSGAVVNIGSSGGLGDTAYGSPEYGAAKAGLRRFTTSLAGRRDVRVMAVVPGWIGLDRGRRQWAALSPHDRAEAGPLVPPEQIASTVRRLLESGRAGEVVHMLRGDQL</sequence>
<dbReference type="SUPFAM" id="SSF51735">
    <property type="entry name" value="NAD(P)-binding Rossmann-fold domains"/>
    <property type="match status" value="1"/>
</dbReference>
<evidence type="ECO:0000313" key="4">
    <source>
        <dbReference type="EMBL" id="MBY8876163.1"/>
    </source>
</evidence>
<dbReference type="PANTHER" id="PTHR42760:SF133">
    <property type="entry name" value="3-OXOACYL-[ACYL-CARRIER-PROTEIN] REDUCTASE"/>
    <property type="match status" value="1"/>
</dbReference>
<accession>A0ABS7PZ75</accession>
<dbReference type="EMBL" id="JAINZZ010000001">
    <property type="protein sequence ID" value="MBY8876163.1"/>
    <property type="molecule type" value="Genomic_DNA"/>
</dbReference>
<dbReference type="InterPro" id="IPR002347">
    <property type="entry name" value="SDR_fam"/>
</dbReference>
<comment type="caution">
    <text evidence="4">The sequence shown here is derived from an EMBL/GenBank/DDBJ whole genome shotgun (WGS) entry which is preliminary data.</text>
</comment>
<dbReference type="PRINTS" id="PR00080">
    <property type="entry name" value="SDRFAMILY"/>
</dbReference>
<dbReference type="Proteomes" id="UP000778578">
    <property type="component" value="Unassembled WGS sequence"/>
</dbReference>
<dbReference type="Pfam" id="PF00106">
    <property type="entry name" value="adh_short"/>
    <property type="match status" value="1"/>
</dbReference>
<protein>
    <submittedName>
        <fullName evidence="4">SDR family oxidoreductase</fullName>
    </submittedName>
</protein>
<dbReference type="PROSITE" id="PS00061">
    <property type="entry name" value="ADH_SHORT"/>
    <property type="match status" value="1"/>
</dbReference>
<dbReference type="PANTHER" id="PTHR42760">
    <property type="entry name" value="SHORT-CHAIN DEHYDROGENASES/REDUCTASES FAMILY MEMBER"/>
    <property type="match status" value="1"/>
</dbReference>
<dbReference type="PRINTS" id="PR00081">
    <property type="entry name" value="GDHRDH"/>
</dbReference>
<keyword evidence="5" id="KW-1185">Reference proteome</keyword>
<dbReference type="Gene3D" id="3.40.50.720">
    <property type="entry name" value="NAD(P)-binding Rossmann-like Domain"/>
    <property type="match status" value="1"/>
</dbReference>
<dbReference type="InterPro" id="IPR020904">
    <property type="entry name" value="Sc_DH/Rdtase_CS"/>
</dbReference>
<dbReference type="CDD" id="cd05233">
    <property type="entry name" value="SDR_c"/>
    <property type="match status" value="1"/>
</dbReference>
<evidence type="ECO:0000313" key="5">
    <source>
        <dbReference type="Proteomes" id="UP000778578"/>
    </source>
</evidence>
<evidence type="ECO:0000256" key="3">
    <source>
        <dbReference type="RuleBase" id="RU000363"/>
    </source>
</evidence>
<evidence type="ECO:0000256" key="2">
    <source>
        <dbReference type="ARBA" id="ARBA00023002"/>
    </source>
</evidence>
<keyword evidence="2" id="KW-0560">Oxidoreductase</keyword>
<gene>
    <name evidence="4" type="ORF">K7862_00705</name>
</gene>
<evidence type="ECO:0000256" key="1">
    <source>
        <dbReference type="ARBA" id="ARBA00006484"/>
    </source>
</evidence>
<organism evidence="4 5">
    <name type="scientific">Actinacidiphila acidipaludis</name>
    <dbReference type="NCBI Taxonomy" id="2873382"/>
    <lineage>
        <taxon>Bacteria</taxon>
        <taxon>Bacillati</taxon>
        <taxon>Actinomycetota</taxon>
        <taxon>Actinomycetes</taxon>
        <taxon>Kitasatosporales</taxon>
        <taxon>Streptomycetaceae</taxon>
        <taxon>Actinacidiphila</taxon>
    </lineage>
</organism>
<comment type="similarity">
    <text evidence="1 3">Belongs to the short-chain dehydrogenases/reductases (SDR) family.</text>
</comment>